<evidence type="ECO:0000313" key="1">
    <source>
        <dbReference type="EMBL" id="CAB4155496.1"/>
    </source>
</evidence>
<organism evidence="1">
    <name type="scientific">uncultured Caudovirales phage</name>
    <dbReference type="NCBI Taxonomy" id="2100421"/>
    <lineage>
        <taxon>Viruses</taxon>
        <taxon>Duplodnaviria</taxon>
        <taxon>Heunggongvirae</taxon>
        <taxon>Uroviricota</taxon>
        <taxon>Caudoviricetes</taxon>
        <taxon>Peduoviridae</taxon>
        <taxon>Maltschvirus</taxon>
        <taxon>Maltschvirus maltsch</taxon>
    </lineage>
</organism>
<gene>
    <name evidence="1" type="ORF">UFOVP661_3</name>
</gene>
<reference evidence="1" key="1">
    <citation type="submission" date="2020-04" db="EMBL/GenBank/DDBJ databases">
        <authorList>
            <person name="Chiriac C."/>
            <person name="Salcher M."/>
            <person name="Ghai R."/>
            <person name="Kavagutti S V."/>
        </authorList>
    </citation>
    <scope>NUCLEOTIDE SEQUENCE</scope>
</reference>
<accession>A0A6J5NBV8</accession>
<dbReference type="EMBL" id="LR796642">
    <property type="protein sequence ID" value="CAB4155496.1"/>
    <property type="molecule type" value="Genomic_DNA"/>
</dbReference>
<protein>
    <submittedName>
        <fullName evidence="1">Uncharacterized protein</fullName>
    </submittedName>
</protein>
<name>A0A6J5NBV8_9CAUD</name>
<sequence>MATVATNQTVCDVWKPVGWSKKDTDQTITEVKVNNARREGWCHGPK</sequence>
<proteinExistence type="predicted"/>